<dbReference type="PANTHER" id="PTHR43222">
    <property type="entry name" value="NUDIX HYDROLASE 23"/>
    <property type="match status" value="1"/>
</dbReference>
<dbReference type="InterPro" id="IPR029401">
    <property type="entry name" value="Nudix_N"/>
</dbReference>
<sequence length="184" mass="19978">MAGHFHRVIPEGEDRERLTCADCGFINYENPKIVAGAVVVDGGRVLLCRRAIPPRSGFWTLPAGFMELGETVAEGAAREAFEEASARIAIEGILAVYSIARIGQVQILFRASLAEPGIAPGPESLETRFFAWEDIPWAEIAFPSVHWALHHWQATRHTPLGAPATNPPEDQRGMTPLPGTATSV</sequence>
<keyword evidence="3" id="KW-0378">Hydrolase</keyword>
<accession>A0A1V2H8G3</accession>
<reference evidence="3 4" key="1">
    <citation type="submission" date="2016-10" db="EMBL/GenBank/DDBJ databases">
        <title>Draft Genome sequence of Roseomonas sp. strain M3.</title>
        <authorList>
            <person name="Subhash Y."/>
            <person name="Lee S."/>
        </authorList>
    </citation>
    <scope>NUCLEOTIDE SEQUENCE [LARGE SCALE GENOMIC DNA]</scope>
    <source>
        <strain evidence="3 4">M3</strain>
    </source>
</reference>
<comment type="caution">
    <text evidence="3">The sequence shown here is derived from an EMBL/GenBank/DDBJ whole genome shotgun (WGS) entry which is preliminary data.</text>
</comment>
<dbReference type="Pfam" id="PF14803">
    <property type="entry name" value="Zn_ribbon_Nudix"/>
    <property type="match status" value="1"/>
</dbReference>
<dbReference type="PANTHER" id="PTHR43222:SF2">
    <property type="entry name" value="NUDIX HYDROLASE 23, CHLOROPLASTIC"/>
    <property type="match status" value="1"/>
</dbReference>
<dbReference type="Pfam" id="PF00293">
    <property type="entry name" value="NUDIX"/>
    <property type="match status" value="1"/>
</dbReference>
<dbReference type="Gene3D" id="2.20.70.10">
    <property type="match status" value="1"/>
</dbReference>
<feature type="domain" description="Nudix hydrolase" evidence="2">
    <location>
        <begin position="30"/>
        <end position="155"/>
    </location>
</feature>
<protein>
    <submittedName>
        <fullName evidence="3">NUDIX hydrolase</fullName>
    </submittedName>
</protein>
<keyword evidence="4" id="KW-1185">Reference proteome</keyword>
<evidence type="ECO:0000256" key="1">
    <source>
        <dbReference type="SAM" id="MobiDB-lite"/>
    </source>
</evidence>
<dbReference type="InterPro" id="IPR000086">
    <property type="entry name" value="NUDIX_hydrolase_dom"/>
</dbReference>
<dbReference type="SUPFAM" id="SSF55811">
    <property type="entry name" value="Nudix"/>
    <property type="match status" value="1"/>
</dbReference>
<dbReference type="Gene3D" id="3.90.79.10">
    <property type="entry name" value="Nucleoside Triphosphate Pyrophosphohydrolase"/>
    <property type="match status" value="1"/>
</dbReference>
<organism evidence="3 4">
    <name type="scientific">Teichococcus deserti</name>
    <dbReference type="NCBI Taxonomy" id="1817963"/>
    <lineage>
        <taxon>Bacteria</taxon>
        <taxon>Pseudomonadati</taxon>
        <taxon>Pseudomonadota</taxon>
        <taxon>Alphaproteobacteria</taxon>
        <taxon>Acetobacterales</taxon>
        <taxon>Roseomonadaceae</taxon>
        <taxon>Roseomonas</taxon>
    </lineage>
</organism>
<name>A0A1V2H8G3_9PROT</name>
<dbReference type="Proteomes" id="UP000188879">
    <property type="component" value="Unassembled WGS sequence"/>
</dbReference>
<dbReference type="AlphaFoldDB" id="A0A1V2H8G3"/>
<gene>
    <name evidence="3" type="ORF">BKE38_02240</name>
</gene>
<dbReference type="EMBL" id="MLCO01000013">
    <property type="protein sequence ID" value="ONG58773.1"/>
    <property type="molecule type" value="Genomic_DNA"/>
</dbReference>
<dbReference type="InterPro" id="IPR015797">
    <property type="entry name" value="NUDIX_hydrolase-like_dom_sf"/>
</dbReference>
<evidence type="ECO:0000313" key="4">
    <source>
        <dbReference type="Proteomes" id="UP000188879"/>
    </source>
</evidence>
<dbReference type="CDD" id="cd04511">
    <property type="entry name" value="NUDIX_Hydrolase"/>
    <property type="match status" value="1"/>
</dbReference>
<dbReference type="GO" id="GO:0016787">
    <property type="term" value="F:hydrolase activity"/>
    <property type="evidence" value="ECO:0007669"/>
    <property type="project" value="UniProtKB-KW"/>
</dbReference>
<evidence type="ECO:0000259" key="2">
    <source>
        <dbReference type="PROSITE" id="PS51462"/>
    </source>
</evidence>
<feature type="region of interest" description="Disordered" evidence="1">
    <location>
        <begin position="158"/>
        <end position="184"/>
    </location>
</feature>
<proteinExistence type="predicted"/>
<dbReference type="OrthoDB" id="9761969at2"/>
<dbReference type="PROSITE" id="PS51462">
    <property type="entry name" value="NUDIX"/>
    <property type="match status" value="1"/>
</dbReference>
<evidence type="ECO:0000313" key="3">
    <source>
        <dbReference type="EMBL" id="ONG58773.1"/>
    </source>
</evidence>
<dbReference type="RefSeq" id="WP_076955753.1">
    <property type="nucleotide sequence ID" value="NZ_MLCO01000013.1"/>
</dbReference>